<evidence type="ECO:0000313" key="2">
    <source>
        <dbReference type="Proteomes" id="UP000014500"/>
    </source>
</evidence>
<dbReference type="PANTHER" id="PTHR23280">
    <property type="entry name" value="4.1 G PROTEIN"/>
    <property type="match status" value="1"/>
</dbReference>
<dbReference type="eggNOG" id="KOG3530">
    <property type="taxonomic scope" value="Eukaryota"/>
</dbReference>
<dbReference type="Gene3D" id="1.20.80.10">
    <property type="match status" value="1"/>
</dbReference>
<dbReference type="PANTHER" id="PTHR23280:SF4">
    <property type="entry name" value="BAND 4.1-LIKE PROTEIN 4A"/>
    <property type="match status" value="1"/>
</dbReference>
<dbReference type="Proteomes" id="UP000014500">
    <property type="component" value="Unassembled WGS sequence"/>
</dbReference>
<dbReference type="STRING" id="126957.T1ILA9"/>
<dbReference type="GO" id="GO:0005856">
    <property type="term" value="C:cytoskeleton"/>
    <property type="evidence" value="ECO:0007669"/>
    <property type="project" value="TreeGrafter"/>
</dbReference>
<evidence type="ECO:0000313" key="1">
    <source>
        <dbReference type="EnsemblMetazoa" id="SMAR001731-PA"/>
    </source>
</evidence>
<organism evidence="1 2">
    <name type="scientific">Strigamia maritima</name>
    <name type="common">European centipede</name>
    <name type="synonym">Geophilus maritimus</name>
    <dbReference type="NCBI Taxonomy" id="126957"/>
    <lineage>
        <taxon>Eukaryota</taxon>
        <taxon>Metazoa</taxon>
        <taxon>Ecdysozoa</taxon>
        <taxon>Arthropoda</taxon>
        <taxon>Myriapoda</taxon>
        <taxon>Chilopoda</taxon>
        <taxon>Pleurostigmophora</taxon>
        <taxon>Geophilomorpha</taxon>
        <taxon>Linotaeniidae</taxon>
        <taxon>Strigamia</taxon>
    </lineage>
</organism>
<name>T1ILA9_STRMM</name>
<dbReference type="EMBL" id="JH430767">
    <property type="status" value="NOT_ANNOTATED_CDS"/>
    <property type="molecule type" value="Genomic_DNA"/>
</dbReference>
<dbReference type="EnsemblMetazoa" id="SMAR001731-RA">
    <property type="protein sequence ID" value="SMAR001731-PA"/>
    <property type="gene ID" value="SMAR001731"/>
</dbReference>
<dbReference type="InterPro" id="IPR035963">
    <property type="entry name" value="FERM_2"/>
</dbReference>
<dbReference type="AlphaFoldDB" id="T1ILA9"/>
<dbReference type="HOGENOM" id="CLU_614399_0_0_1"/>
<reference evidence="1" key="2">
    <citation type="submission" date="2015-02" db="UniProtKB">
        <authorList>
            <consortium name="EnsemblMetazoa"/>
        </authorList>
    </citation>
    <scope>IDENTIFICATION</scope>
</reference>
<protein>
    <submittedName>
        <fullName evidence="1">Uncharacterized protein</fullName>
    </submittedName>
</protein>
<sequence length="446" mass="51269">MDCLGDTNKFVNCKAEPAVQRLLVGVFQHLNGLFWVEIFGRFELIALARSREANFFMRVTRATELGDYDPRRHLFGICIAFYLLPAQTVGIENKISEIHKTLIGQIPSAAELNFLKKAKWLDMPNLQRPFQRLLVGVFQHLNGLFWHWLEVEKQICKQLTKKLVPYFTHYFSVKFYASDPCKLAEEITRHFSSPITGILSLGITILDGICLAFVWHLGQIPSAAELNFLKKAKWLDMYGVDLHPVLGEDNMEYFLGLTPYTMKISSSQYCPLDVSFRYSTFRSSKHFQNIGEVIARPLQPMQRVPSQRSYRSYRMKLIITKSSSLEIHQLQSYPLQITIPCTNLAILLEVLDPLLEKIIMFVANPLLGANIRFELVKSSFSPWRVKAAATNINILLDVDINRDIEAICHEHQTEVIGHSHRVDHGVVLNEFWNGKRIRSMLTAQIF</sequence>
<dbReference type="GO" id="GO:0031032">
    <property type="term" value="P:actomyosin structure organization"/>
    <property type="evidence" value="ECO:0007669"/>
    <property type="project" value="TreeGrafter"/>
</dbReference>
<dbReference type="SUPFAM" id="SSF47031">
    <property type="entry name" value="Second domain of FERM"/>
    <property type="match status" value="1"/>
</dbReference>
<reference evidence="2" key="1">
    <citation type="submission" date="2011-05" db="EMBL/GenBank/DDBJ databases">
        <authorList>
            <person name="Richards S.R."/>
            <person name="Qu J."/>
            <person name="Jiang H."/>
            <person name="Jhangiani S.N."/>
            <person name="Agravi P."/>
            <person name="Goodspeed R."/>
            <person name="Gross S."/>
            <person name="Mandapat C."/>
            <person name="Jackson L."/>
            <person name="Mathew T."/>
            <person name="Pu L."/>
            <person name="Thornton R."/>
            <person name="Saada N."/>
            <person name="Wilczek-Boney K.B."/>
            <person name="Lee S."/>
            <person name="Kovar C."/>
            <person name="Wu Y."/>
            <person name="Scherer S.E."/>
            <person name="Worley K.C."/>
            <person name="Muzny D.M."/>
            <person name="Gibbs R."/>
        </authorList>
    </citation>
    <scope>NUCLEOTIDE SEQUENCE</scope>
    <source>
        <strain evidence="2">Brora</strain>
    </source>
</reference>
<dbReference type="InterPro" id="IPR014352">
    <property type="entry name" value="FERM/acyl-CoA-bd_prot_sf"/>
</dbReference>
<proteinExistence type="predicted"/>
<dbReference type="InterPro" id="IPR019748">
    <property type="entry name" value="FERM_central"/>
</dbReference>
<accession>T1ILA9</accession>
<keyword evidence="2" id="KW-1185">Reference proteome</keyword>
<dbReference type="CDD" id="cd14473">
    <property type="entry name" value="FERM_B-lobe"/>
    <property type="match status" value="1"/>
</dbReference>